<dbReference type="Proteomes" id="UP001066276">
    <property type="component" value="Chromosome 4_2"/>
</dbReference>
<protein>
    <submittedName>
        <fullName evidence="2">Uncharacterized protein</fullName>
    </submittedName>
</protein>
<sequence>VSEPPVEVNGDLGCPFATVTHGPGRWNPGMDSRRGVHVSREGAASKQYTVSQGVQEGNALALFVDTSLLDGGLEDGPTRDHSFLSFKEDRSDFWRATEPPPMLQSV</sequence>
<reference evidence="2" key="1">
    <citation type="journal article" date="2022" name="bioRxiv">
        <title>Sequencing and chromosome-scale assembly of the giantPleurodeles waltlgenome.</title>
        <authorList>
            <person name="Brown T."/>
            <person name="Elewa A."/>
            <person name="Iarovenko S."/>
            <person name="Subramanian E."/>
            <person name="Araus A.J."/>
            <person name="Petzold A."/>
            <person name="Susuki M."/>
            <person name="Suzuki K.-i.T."/>
            <person name="Hayashi T."/>
            <person name="Toyoda A."/>
            <person name="Oliveira C."/>
            <person name="Osipova E."/>
            <person name="Leigh N.D."/>
            <person name="Simon A."/>
            <person name="Yun M.H."/>
        </authorList>
    </citation>
    <scope>NUCLEOTIDE SEQUENCE</scope>
    <source>
        <strain evidence="2">20211129_DDA</strain>
        <tissue evidence="2">Liver</tissue>
    </source>
</reference>
<gene>
    <name evidence="2" type="ORF">NDU88_002983</name>
</gene>
<evidence type="ECO:0000256" key="1">
    <source>
        <dbReference type="SAM" id="MobiDB-lite"/>
    </source>
</evidence>
<feature type="region of interest" description="Disordered" evidence="1">
    <location>
        <begin position="19"/>
        <end position="40"/>
    </location>
</feature>
<feature type="non-terminal residue" evidence="2">
    <location>
        <position position="1"/>
    </location>
</feature>
<dbReference type="EMBL" id="JANPWB010000008">
    <property type="protein sequence ID" value="KAJ1162515.1"/>
    <property type="molecule type" value="Genomic_DNA"/>
</dbReference>
<evidence type="ECO:0000313" key="2">
    <source>
        <dbReference type="EMBL" id="KAJ1162515.1"/>
    </source>
</evidence>
<proteinExistence type="predicted"/>
<organism evidence="2 3">
    <name type="scientific">Pleurodeles waltl</name>
    <name type="common">Iberian ribbed newt</name>
    <dbReference type="NCBI Taxonomy" id="8319"/>
    <lineage>
        <taxon>Eukaryota</taxon>
        <taxon>Metazoa</taxon>
        <taxon>Chordata</taxon>
        <taxon>Craniata</taxon>
        <taxon>Vertebrata</taxon>
        <taxon>Euteleostomi</taxon>
        <taxon>Amphibia</taxon>
        <taxon>Batrachia</taxon>
        <taxon>Caudata</taxon>
        <taxon>Salamandroidea</taxon>
        <taxon>Salamandridae</taxon>
        <taxon>Pleurodelinae</taxon>
        <taxon>Pleurodeles</taxon>
    </lineage>
</organism>
<evidence type="ECO:0000313" key="3">
    <source>
        <dbReference type="Proteomes" id="UP001066276"/>
    </source>
</evidence>
<name>A0AAV7SFP6_PLEWA</name>
<comment type="caution">
    <text evidence="2">The sequence shown here is derived from an EMBL/GenBank/DDBJ whole genome shotgun (WGS) entry which is preliminary data.</text>
</comment>
<keyword evidence="3" id="KW-1185">Reference proteome</keyword>
<dbReference type="AlphaFoldDB" id="A0AAV7SFP6"/>
<accession>A0AAV7SFP6</accession>
<feature type="non-terminal residue" evidence="2">
    <location>
        <position position="106"/>
    </location>
</feature>
<feature type="compositionally biased region" description="Basic and acidic residues" evidence="1">
    <location>
        <begin position="31"/>
        <end position="40"/>
    </location>
</feature>